<comment type="caution">
    <text evidence="1">The sequence shown here is derived from an EMBL/GenBank/DDBJ whole genome shotgun (WGS) entry which is preliminary data.</text>
</comment>
<evidence type="ECO:0000313" key="2">
    <source>
        <dbReference type="Proteomes" id="UP000093129"/>
    </source>
</evidence>
<organism evidence="1 2">
    <name type="scientific">Acidithiobacillus ferrivorans</name>
    <dbReference type="NCBI Taxonomy" id="160808"/>
    <lineage>
        <taxon>Bacteria</taxon>
        <taxon>Pseudomonadati</taxon>
        <taxon>Pseudomonadota</taxon>
        <taxon>Acidithiobacillia</taxon>
        <taxon>Acidithiobacillales</taxon>
        <taxon>Acidithiobacillaceae</taxon>
        <taxon>Acidithiobacillus</taxon>
    </lineage>
</organism>
<evidence type="ECO:0000313" key="1">
    <source>
        <dbReference type="EMBL" id="OCB02919.1"/>
    </source>
</evidence>
<sequence length="74" mass="8412">MIHGAERACWRDLQSFSQVYQIGAAIISLLNNSKFTVSDPDYQDYQPDINHANGIDEAVAARSDQEWVILDDVW</sequence>
<reference evidence="1 2" key="1">
    <citation type="submission" date="2016-07" db="EMBL/GenBank/DDBJ databases">
        <title>Draft genome of a psychrotolerant acidophile Acidithiobacillus ferrivorans strain YL15.</title>
        <authorList>
            <person name="Peng T."/>
            <person name="Ma L."/>
            <person name="Nan M."/>
            <person name="An N."/>
            <person name="Wang M."/>
            <person name="Qiu G."/>
            <person name="Zeng W."/>
        </authorList>
    </citation>
    <scope>NUCLEOTIDE SEQUENCE [LARGE SCALE GENOMIC DNA]</scope>
    <source>
        <strain evidence="1 2">YL15</strain>
    </source>
</reference>
<accession>A0A1B9BYW9</accession>
<protein>
    <submittedName>
        <fullName evidence="1">Uncharacterized protein</fullName>
    </submittedName>
</protein>
<name>A0A1B9BYW9_9PROT</name>
<proteinExistence type="predicted"/>
<dbReference type="EMBL" id="MASQ01000084">
    <property type="protein sequence ID" value="OCB02919.1"/>
    <property type="molecule type" value="Genomic_DNA"/>
</dbReference>
<dbReference type="Proteomes" id="UP000093129">
    <property type="component" value="Unassembled WGS sequence"/>
</dbReference>
<dbReference type="AlphaFoldDB" id="A0A1B9BYW9"/>
<gene>
    <name evidence="1" type="ORF">BBC27_10670</name>
</gene>